<dbReference type="HOGENOM" id="CLU_581600_0_0_1"/>
<keyword evidence="1" id="KW-0175">Coiled coil</keyword>
<evidence type="ECO:0000256" key="1">
    <source>
        <dbReference type="SAM" id="Coils"/>
    </source>
</evidence>
<dbReference type="RefSeq" id="XP_003034890.1">
    <property type="nucleotide sequence ID" value="XM_003034844.1"/>
</dbReference>
<dbReference type="EMBL" id="GL377303">
    <property type="protein sequence ID" value="EFI99987.1"/>
    <property type="molecule type" value="Genomic_DNA"/>
</dbReference>
<dbReference type="OrthoDB" id="10607575at2759"/>
<proteinExistence type="predicted"/>
<accession>D8PV84</accession>
<sequence>MSTFIPIPSSALIEEAAERLFEALSAAGLISELERARLDLVPVGHGVASDQASDAVTLSAIFRGRRVLHSSLSDLVWRMAEGSEWERALGDKVYLIAPRLLSTHTLAHIVHFIDRESNDLPLGLRERYAEDFRIFARNLHADSPQKCDEMVSIVFTPLLELYIVELLKSPHVADRISADTPPATDTQPATDIPCTIGTGLAIGTSPITDAASALAAPRVIVPSAGPSRAATSNKRTLDEEEDIEHMDEVGPAQPGLQQKRLNTGHRAPLSDAEHVFDVGAPPVHDEEGQRVLQRIHVEHPGTTQVVNAFLADPDLPTAPNGRATWGAKLKKYVLPFASKRAFIAAVIICLGIAVYRAHPEWVAMLQESIALPPQLNEMARNTASSWGLCDAAQDEKLIQALNATAEEANLNLDDVQHMIGSIRCQGSASSAFNFYANLQGALPHSEFYTGLGKAALCGAFTTFRIVKPLP</sequence>
<dbReference type="Proteomes" id="UP000007431">
    <property type="component" value="Unassembled WGS sequence"/>
</dbReference>
<reference evidence="2 3" key="1">
    <citation type="journal article" date="2010" name="Nat. Biotechnol.">
        <title>Genome sequence of the model mushroom Schizophyllum commune.</title>
        <authorList>
            <person name="Ohm R.A."/>
            <person name="de Jong J.F."/>
            <person name="Lugones L.G."/>
            <person name="Aerts A."/>
            <person name="Kothe E."/>
            <person name="Stajich J.E."/>
            <person name="de Vries R.P."/>
            <person name="Record E."/>
            <person name="Levasseur A."/>
            <person name="Baker S.E."/>
            <person name="Bartholomew K.A."/>
            <person name="Coutinho P.M."/>
            <person name="Erdmann S."/>
            <person name="Fowler T.J."/>
            <person name="Gathman A.C."/>
            <person name="Lombard V."/>
            <person name="Henrissat B."/>
            <person name="Knabe N."/>
            <person name="Kuees U."/>
            <person name="Lilly W.W."/>
            <person name="Lindquist E."/>
            <person name="Lucas S."/>
            <person name="Magnuson J.K."/>
            <person name="Piumi F."/>
            <person name="Raudaskoski M."/>
            <person name="Salamov A."/>
            <person name="Schmutz J."/>
            <person name="Schwarze F.W.M.R."/>
            <person name="vanKuyk P.A."/>
            <person name="Horton J.S."/>
            <person name="Grigoriev I.V."/>
            <person name="Woesten H.A.B."/>
        </authorList>
    </citation>
    <scope>NUCLEOTIDE SEQUENCE [LARGE SCALE GENOMIC DNA]</scope>
    <source>
        <strain evidence="3">H4-8 / FGSC 9210</strain>
    </source>
</reference>
<feature type="non-terminal residue" evidence="2">
    <location>
        <position position="470"/>
    </location>
</feature>
<organism evidence="3">
    <name type="scientific">Schizophyllum commune (strain H4-8 / FGSC 9210)</name>
    <name type="common">Split gill fungus</name>
    <dbReference type="NCBI Taxonomy" id="578458"/>
    <lineage>
        <taxon>Eukaryota</taxon>
        <taxon>Fungi</taxon>
        <taxon>Dikarya</taxon>
        <taxon>Basidiomycota</taxon>
        <taxon>Agaricomycotina</taxon>
        <taxon>Agaricomycetes</taxon>
        <taxon>Agaricomycetidae</taxon>
        <taxon>Agaricales</taxon>
        <taxon>Schizophyllaceae</taxon>
        <taxon>Schizophyllum</taxon>
    </lineage>
</organism>
<keyword evidence="3" id="KW-1185">Reference proteome</keyword>
<name>D8PV84_SCHCM</name>
<dbReference type="InParanoid" id="D8PV84"/>
<gene>
    <name evidence="2" type="ORF">SCHCODRAFT_105108</name>
</gene>
<feature type="coiled-coil region" evidence="1">
    <location>
        <begin position="391"/>
        <end position="418"/>
    </location>
</feature>
<evidence type="ECO:0000313" key="2">
    <source>
        <dbReference type="EMBL" id="EFI99987.1"/>
    </source>
</evidence>
<dbReference type="GeneID" id="9595414"/>
<evidence type="ECO:0000313" key="3">
    <source>
        <dbReference type="Proteomes" id="UP000007431"/>
    </source>
</evidence>
<dbReference type="AlphaFoldDB" id="D8PV84"/>
<protein>
    <submittedName>
        <fullName evidence="2">Uncharacterized protein</fullName>
    </submittedName>
</protein>
<dbReference type="VEuPathDB" id="FungiDB:SCHCODRAFT_02607955"/>
<dbReference type="KEGG" id="scm:SCHCO_02607955"/>